<dbReference type="OrthoDB" id="3687641at2759"/>
<dbReference type="Proteomes" id="UP000664132">
    <property type="component" value="Unassembled WGS sequence"/>
</dbReference>
<dbReference type="PANTHER" id="PTHR33365:SF14">
    <property type="entry name" value="TAT PATHWAY SIGNAL SEQUENCE"/>
    <property type="match status" value="1"/>
</dbReference>
<protein>
    <recommendedName>
        <fullName evidence="4">Tat pathway signal sequence</fullName>
    </recommendedName>
</protein>
<keyword evidence="3" id="KW-1185">Reference proteome</keyword>
<proteinExistence type="inferred from homology"/>
<name>A0A8H7W111_9HELO</name>
<dbReference type="EMBL" id="JAFJYH010000289">
    <property type="protein sequence ID" value="KAG4413921.1"/>
    <property type="molecule type" value="Genomic_DNA"/>
</dbReference>
<organism evidence="2 3">
    <name type="scientific">Cadophora malorum</name>
    <dbReference type="NCBI Taxonomy" id="108018"/>
    <lineage>
        <taxon>Eukaryota</taxon>
        <taxon>Fungi</taxon>
        <taxon>Dikarya</taxon>
        <taxon>Ascomycota</taxon>
        <taxon>Pezizomycotina</taxon>
        <taxon>Leotiomycetes</taxon>
        <taxon>Helotiales</taxon>
        <taxon>Ploettnerulaceae</taxon>
        <taxon>Cadophora</taxon>
    </lineage>
</organism>
<dbReference type="InterPro" id="IPR021765">
    <property type="entry name" value="UstYa-like"/>
</dbReference>
<gene>
    <name evidence="2" type="ORF">IFR04_012936</name>
</gene>
<reference evidence="2" key="1">
    <citation type="submission" date="2021-02" db="EMBL/GenBank/DDBJ databases">
        <title>Genome sequence Cadophora malorum strain M34.</title>
        <authorList>
            <person name="Stefanovic E."/>
            <person name="Vu D."/>
            <person name="Scully C."/>
            <person name="Dijksterhuis J."/>
            <person name="Roader J."/>
            <person name="Houbraken J."/>
        </authorList>
    </citation>
    <scope>NUCLEOTIDE SEQUENCE</scope>
    <source>
        <strain evidence="2">M34</strain>
    </source>
</reference>
<evidence type="ECO:0000313" key="2">
    <source>
        <dbReference type="EMBL" id="KAG4413921.1"/>
    </source>
</evidence>
<comment type="similarity">
    <text evidence="1">Belongs to the ustYa family.</text>
</comment>
<evidence type="ECO:0000313" key="3">
    <source>
        <dbReference type="Proteomes" id="UP000664132"/>
    </source>
</evidence>
<evidence type="ECO:0008006" key="4">
    <source>
        <dbReference type="Google" id="ProtNLM"/>
    </source>
</evidence>
<dbReference type="Pfam" id="PF11807">
    <property type="entry name" value="UstYa"/>
    <property type="match status" value="1"/>
</dbReference>
<accession>A0A8H7W111</accession>
<evidence type="ECO:0000256" key="1">
    <source>
        <dbReference type="ARBA" id="ARBA00035112"/>
    </source>
</evidence>
<dbReference type="AlphaFoldDB" id="A0A8H7W111"/>
<sequence>MPSLLSKSGIFSKIPAVSKPKYEACENSDTESNRMSDETLLWNPEQFKSKGISFATKIAITANVLLFVFSGTTLLHAYQRDEKAHMNADLRKISAYSPLLDAMEFPMTRKMSFAQYGDGGPTIWRAPPSPEVDEAWDRMVIEDLWPVSQSEIKKMWKDHTVIAKLPAEYGDDAYVAKAAVFHNIHCLNSLRKAIHKDYYFPDGDPDALYQLHTSHCIQVLLENLMCRPNPAVYMYRWMEEFPVPVPDTNIWNQCWDFESVMEQYEMLALSNVTEFDIVKPLNGPFAPSPEFVVETLEKANETLG</sequence>
<dbReference type="PANTHER" id="PTHR33365">
    <property type="entry name" value="YALI0B05434P"/>
    <property type="match status" value="1"/>
</dbReference>
<comment type="caution">
    <text evidence="2">The sequence shown here is derived from an EMBL/GenBank/DDBJ whole genome shotgun (WGS) entry which is preliminary data.</text>
</comment>
<dbReference type="GO" id="GO:0043386">
    <property type="term" value="P:mycotoxin biosynthetic process"/>
    <property type="evidence" value="ECO:0007669"/>
    <property type="project" value="InterPro"/>
</dbReference>